<evidence type="ECO:0000256" key="4">
    <source>
        <dbReference type="ARBA" id="ARBA00011081"/>
    </source>
</evidence>
<dbReference type="Pfam" id="PF02780">
    <property type="entry name" value="Transketolase_C"/>
    <property type="match status" value="1"/>
</dbReference>
<keyword evidence="12" id="KW-0414">Isoprene biosynthesis</keyword>
<dbReference type="InterPro" id="IPR020826">
    <property type="entry name" value="Transketolase_BS"/>
</dbReference>
<comment type="caution">
    <text evidence="14">The sequence shown here is derived from an EMBL/GenBank/DDBJ whole genome shotgun (WGS) entry which is preliminary data.</text>
</comment>
<proteinExistence type="inferred from homology"/>
<dbReference type="FunFam" id="3.40.50.970:FF:000005">
    <property type="entry name" value="1-deoxy-D-xylulose-5-phosphate synthase"/>
    <property type="match status" value="1"/>
</dbReference>
<keyword evidence="9" id="KW-0460">Magnesium</keyword>
<dbReference type="Gene3D" id="3.40.50.970">
    <property type="match status" value="2"/>
</dbReference>
<evidence type="ECO:0000256" key="3">
    <source>
        <dbReference type="ARBA" id="ARBA00004980"/>
    </source>
</evidence>
<dbReference type="InterPro" id="IPR049557">
    <property type="entry name" value="Transketolase_CS"/>
</dbReference>
<dbReference type="GO" id="GO:0009228">
    <property type="term" value="P:thiamine biosynthetic process"/>
    <property type="evidence" value="ECO:0007669"/>
    <property type="project" value="UniProtKB-KW"/>
</dbReference>
<evidence type="ECO:0000256" key="11">
    <source>
        <dbReference type="ARBA" id="ARBA00023052"/>
    </source>
</evidence>
<dbReference type="EMBL" id="BRXW01000116">
    <property type="protein sequence ID" value="GMI08001.1"/>
    <property type="molecule type" value="Genomic_DNA"/>
</dbReference>
<dbReference type="Pfam" id="PF13292">
    <property type="entry name" value="DXP_synthase_N"/>
    <property type="match status" value="1"/>
</dbReference>
<dbReference type="EC" id="2.2.1.7" evidence="6"/>
<dbReference type="GO" id="GO:0046872">
    <property type="term" value="F:metal ion binding"/>
    <property type="evidence" value="ECO:0007669"/>
    <property type="project" value="UniProtKB-KW"/>
</dbReference>
<dbReference type="InterPro" id="IPR005475">
    <property type="entry name" value="Transketolase-like_Pyr-bd"/>
</dbReference>
<evidence type="ECO:0000256" key="10">
    <source>
        <dbReference type="ARBA" id="ARBA00022977"/>
    </source>
</evidence>
<dbReference type="NCBIfam" id="NF003933">
    <property type="entry name" value="PRK05444.2-2"/>
    <property type="match status" value="1"/>
</dbReference>
<dbReference type="InterPro" id="IPR009014">
    <property type="entry name" value="Transketo_C/PFOR_II"/>
</dbReference>
<dbReference type="InterPro" id="IPR033248">
    <property type="entry name" value="Transketolase_C"/>
</dbReference>
<dbReference type="Pfam" id="PF02779">
    <property type="entry name" value="Transket_pyr"/>
    <property type="match status" value="1"/>
</dbReference>
<comment type="pathway">
    <text evidence="3">Metabolic intermediate biosynthesis; 1-deoxy-D-xylulose 5-phosphate biosynthesis; 1-deoxy-D-xylulose 5-phosphate from D-glyceraldehyde 3-phosphate and pyruvate: step 1/1.</text>
</comment>
<protein>
    <recommendedName>
        <fullName evidence="6">1-deoxy-D-xylulose-5-phosphate synthase</fullName>
        <ecNumber evidence="6">2.2.1.7</ecNumber>
    </recommendedName>
</protein>
<evidence type="ECO:0000313" key="14">
    <source>
        <dbReference type="EMBL" id="GMI08001.1"/>
    </source>
</evidence>
<evidence type="ECO:0000256" key="8">
    <source>
        <dbReference type="ARBA" id="ARBA00022723"/>
    </source>
</evidence>
<evidence type="ECO:0000313" key="15">
    <source>
        <dbReference type="Proteomes" id="UP001165122"/>
    </source>
</evidence>
<dbReference type="SUPFAM" id="SSF52922">
    <property type="entry name" value="TK C-terminal domain-like"/>
    <property type="match status" value="1"/>
</dbReference>
<dbReference type="InterPro" id="IPR029061">
    <property type="entry name" value="THDP-binding"/>
</dbReference>
<dbReference type="SUPFAM" id="SSF52518">
    <property type="entry name" value="Thiamin diphosphate-binding fold (THDP-binding)"/>
    <property type="match status" value="2"/>
</dbReference>
<dbReference type="GO" id="GO:0016114">
    <property type="term" value="P:terpenoid biosynthetic process"/>
    <property type="evidence" value="ECO:0007669"/>
    <property type="project" value="InterPro"/>
</dbReference>
<dbReference type="PROSITE" id="PS00802">
    <property type="entry name" value="TRANSKETOLASE_2"/>
    <property type="match status" value="1"/>
</dbReference>
<evidence type="ECO:0000256" key="6">
    <source>
        <dbReference type="ARBA" id="ARBA00013150"/>
    </source>
</evidence>
<comment type="subunit">
    <text evidence="5">Homodimer.</text>
</comment>
<dbReference type="PANTHER" id="PTHR43322">
    <property type="entry name" value="1-D-DEOXYXYLULOSE 5-PHOSPHATE SYNTHASE-RELATED"/>
    <property type="match status" value="1"/>
</dbReference>
<evidence type="ECO:0000256" key="5">
    <source>
        <dbReference type="ARBA" id="ARBA00011738"/>
    </source>
</evidence>
<gene>
    <name evidence="14" type="ORF">TrLO_g101</name>
</gene>
<sequence>MDLRHYQRLHLQLSPATNRLSLLPLSTSFLLPPPTRLSTPLFNSESTPTPPLSTPLLDTITSPSDLNSLTIQQLKVLSNELRWDVIKSVSETGGHLGSSLGVVEMTVALHHVFQAPEDKIIWDVSHQCYPHKILTGRRSGMSTLRQLGGISGFCKMKESEYDAMGAGHSSTSISAAQGYSIAKSLLNKPRNNCIAIIGDGAITGGMAYEAMNSAGYLKNRMIVILNDNGQVSLPTGTPSAGGTGAASSLSATTSQILVSKPFQDFRSVAKGLSGLFPENIQEFNKKIDEYARGIVSGGTLFEELGFYYVGPLDGHDLDNFVPILEKLRDSPSNKPVLLHVKTTKGKGYAPAEAASDKMHGVAKFDVATGVQIKGKKGPPSLTSVFANELVGVAEEDRTVVGITAAMPGGTGMDIFGRRFPKRTFDVGIAEQHAVTMAAAMAAEGLKPFVCIYSTFMQRGYDQVVHDVAIQNLPVRMILDRAGLVGNDGPTHHGAYDLSYMGCIPNLIIMAPSDEIELKNMIRTAHSIDDSPSVVRYPRGTGYGVEKLKNLFGYDLPEGIPAEGKKVEIGKGRIVRNTGRAGAARKDKVAILSFGTRLHESLLAANELEESDKDIAVTVADARFMKPLDIDLVRSLAADHSAIITVEENSRGGFGDSVLHFLSLDGLLDSGDLKFRPMNLPDAYFEAGPQYEQYETAGLNAKHIKGTVLRLMEKTKVPQLS</sequence>
<dbReference type="Proteomes" id="UP001165122">
    <property type="component" value="Unassembled WGS sequence"/>
</dbReference>
<evidence type="ECO:0000256" key="7">
    <source>
        <dbReference type="ARBA" id="ARBA00022679"/>
    </source>
</evidence>
<dbReference type="PROSITE" id="PS00801">
    <property type="entry name" value="TRANSKETOLASE_1"/>
    <property type="match status" value="1"/>
</dbReference>
<dbReference type="SMART" id="SM00861">
    <property type="entry name" value="Transket_pyr"/>
    <property type="match status" value="1"/>
</dbReference>
<keyword evidence="11" id="KW-0786">Thiamine pyrophosphate</keyword>
<dbReference type="OrthoDB" id="10266385at2759"/>
<dbReference type="GO" id="GO:0008661">
    <property type="term" value="F:1-deoxy-D-xylulose-5-phosphate synthase activity"/>
    <property type="evidence" value="ECO:0007669"/>
    <property type="project" value="UniProtKB-EC"/>
</dbReference>
<dbReference type="GO" id="GO:0019682">
    <property type="term" value="P:glyceraldehyde-3-phosphate metabolic process"/>
    <property type="evidence" value="ECO:0007669"/>
    <property type="project" value="UniProtKB-ARBA"/>
</dbReference>
<feature type="domain" description="Transketolase-like pyrimidine-binding" evidence="13">
    <location>
        <begin position="379"/>
        <end position="544"/>
    </location>
</feature>
<evidence type="ECO:0000256" key="9">
    <source>
        <dbReference type="ARBA" id="ARBA00022842"/>
    </source>
</evidence>
<reference evidence="15" key="1">
    <citation type="journal article" date="2023" name="Commun. Biol.">
        <title>Genome analysis of Parmales, the sister group of diatoms, reveals the evolutionary specialization of diatoms from phago-mixotrophs to photoautotrophs.</title>
        <authorList>
            <person name="Ban H."/>
            <person name="Sato S."/>
            <person name="Yoshikawa S."/>
            <person name="Yamada K."/>
            <person name="Nakamura Y."/>
            <person name="Ichinomiya M."/>
            <person name="Sato N."/>
            <person name="Blanc-Mathieu R."/>
            <person name="Endo H."/>
            <person name="Kuwata A."/>
            <person name="Ogata H."/>
        </authorList>
    </citation>
    <scope>NUCLEOTIDE SEQUENCE [LARGE SCALE GENOMIC DNA]</scope>
    <source>
        <strain evidence="15">NIES 3700</strain>
    </source>
</reference>
<comment type="similarity">
    <text evidence="4">Belongs to the transketolase family. DXPS subfamily.</text>
</comment>
<evidence type="ECO:0000256" key="12">
    <source>
        <dbReference type="ARBA" id="ARBA00023229"/>
    </source>
</evidence>
<evidence type="ECO:0000259" key="13">
    <source>
        <dbReference type="SMART" id="SM00861"/>
    </source>
</evidence>
<dbReference type="InterPro" id="IPR005477">
    <property type="entry name" value="Dxylulose-5-P_synthase"/>
</dbReference>
<accession>A0A9W7CKN3</accession>
<keyword evidence="15" id="KW-1185">Reference proteome</keyword>
<evidence type="ECO:0000256" key="2">
    <source>
        <dbReference type="ARBA" id="ARBA00001964"/>
    </source>
</evidence>
<keyword evidence="7" id="KW-0808">Transferase</keyword>
<keyword evidence="10" id="KW-0784">Thiamine biosynthesis</keyword>
<dbReference type="PANTHER" id="PTHR43322:SF5">
    <property type="entry name" value="1-DEOXY-D-XYLULOSE-5-PHOSPHATE SYNTHASE, CHLOROPLASTIC"/>
    <property type="match status" value="1"/>
</dbReference>
<dbReference type="AlphaFoldDB" id="A0A9W7CKN3"/>
<evidence type="ECO:0000256" key="1">
    <source>
        <dbReference type="ARBA" id="ARBA00001946"/>
    </source>
</evidence>
<name>A0A9W7CKN3_9STRA</name>
<comment type="cofactor">
    <cofactor evidence="2">
        <name>thiamine diphosphate</name>
        <dbReference type="ChEBI" id="CHEBI:58937"/>
    </cofactor>
</comment>
<keyword evidence="8" id="KW-0479">Metal-binding</keyword>
<comment type="cofactor">
    <cofactor evidence="1">
        <name>Mg(2+)</name>
        <dbReference type="ChEBI" id="CHEBI:18420"/>
    </cofactor>
</comment>
<organism evidence="14 15">
    <name type="scientific">Triparma laevis f. longispina</name>
    <dbReference type="NCBI Taxonomy" id="1714387"/>
    <lineage>
        <taxon>Eukaryota</taxon>
        <taxon>Sar</taxon>
        <taxon>Stramenopiles</taxon>
        <taxon>Ochrophyta</taxon>
        <taxon>Bolidophyceae</taxon>
        <taxon>Parmales</taxon>
        <taxon>Triparmaceae</taxon>
        <taxon>Triparma</taxon>
    </lineage>
</organism>
<dbReference type="Gene3D" id="3.40.50.920">
    <property type="match status" value="1"/>
</dbReference>
<dbReference type="CDD" id="cd02007">
    <property type="entry name" value="TPP_DXS"/>
    <property type="match status" value="1"/>
</dbReference>
<dbReference type="NCBIfam" id="TIGR00204">
    <property type="entry name" value="dxs"/>
    <property type="match status" value="1"/>
</dbReference>
<dbReference type="CDD" id="cd07033">
    <property type="entry name" value="TPP_PYR_DXS_TK_like"/>
    <property type="match status" value="1"/>
</dbReference>
<dbReference type="HAMAP" id="MF_00315">
    <property type="entry name" value="DXP_synth"/>
    <property type="match status" value="1"/>
</dbReference>